<evidence type="ECO:0000313" key="1">
    <source>
        <dbReference type="EMBL" id="VAW78407.1"/>
    </source>
</evidence>
<dbReference type="InterPro" id="IPR014993">
    <property type="entry name" value="DUF1841"/>
</dbReference>
<gene>
    <name evidence="1" type="ORF">MNBD_GAMMA15-971</name>
</gene>
<name>A0A3B0YSF4_9ZZZZ</name>
<evidence type="ECO:0008006" key="2">
    <source>
        <dbReference type="Google" id="ProtNLM"/>
    </source>
</evidence>
<dbReference type="Pfam" id="PF08897">
    <property type="entry name" value="DUF1841"/>
    <property type="match status" value="1"/>
</dbReference>
<proteinExistence type="predicted"/>
<dbReference type="EMBL" id="UOFN01000094">
    <property type="protein sequence ID" value="VAW78407.1"/>
    <property type="molecule type" value="Genomic_DNA"/>
</dbReference>
<dbReference type="AlphaFoldDB" id="A0A3B0YSF4"/>
<protein>
    <recommendedName>
        <fullName evidence="2">DUF1841 domain-containing protein</fullName>
    </recommendedName>
</protein>
<accession>A0A3B0YSF4</accession>
<organism evidence="1">
    <name type="scientific">hydrothermal vent metagenome</name>
    <dbReference type="NCBI Taxonomy" id="652676"/>
    <lineage>
        <taxon>unclassified sequences</taxon>
        <taxon>metagenomes</taxon>
        <taxon>ecological metagenomes</taxon>
    </lineage>
</organism>
<sequence>MLFGQDRDQLRNVYCSVWQSRLGGAELDPLQAQIAAVIEQHPEYQPLLGKPEQALGKDYLPELGETNPFLHMGMHLGLREQVDTDRPAGIKQLYQSLLEQYRDAHALEHEMMECLAEMVWQTQKTGTPPDEARYMDCLKSLKKEP</sequence>
<reference evidence="1" key="1">
    <citation type="submission" date="2018-06" db="EMBL/GenBank/DDBJ databases">
        <authorList>
            <person name="Zhirakovskaya E."/>
        </authorList>
    </citation>
    <scope>NUCLEOTIDE SEQUENCE</scope>
</reference>